<evidence type="ECO:0000313" key="1">
    <source>
        <dbReference type="EMBL" id="KAA5537194.1"/>
    </source>
</evidence>
<gene>
    <name evidence="1" type="ORF">F0919_05840</name>
</gene>
<dbReference type="EMBL" id="VWSH01000001">
    <property type="protein sequence ID" value="KAA5537194.1"/>
    <property type="molecule type" value="Genomic_DNA"/>
</dbReference>
<protein>
    <submittedName>
        <fullName evidence="1">Uncharacterized protein</fullName>
    </submittedName>
</protein>
<sequence length="63" mass="7274">MSVEEMKALAIKQIEAIEREDELKEVLDYLSHLNENDKQKANLASHYAAIKQEYGDVLKRLAE</sequence>
<organism evidence="1 2">
    <name type="scientific">Taibaiella lutea</name>
    <dbReference type="NCBI Taxonomy" id="2608001"/>
    <lineage>
        <taxon>Bacteria</taxon>
        <taxon>Pseudomonadati</taxon>
        <taxon>Bacteroidota</taxon>
        <taxon>Chitinophagia</taxon>
        <taxon>Chitinophagales</taxon>
        <taxon>Chitinophagaceae</taxon>
        <taxon>Taibaiella</taxon>
    </lineage>
</organism>
<reference evidence="1 2" key="1">
    <citation type="submission" date="2019-09" db="EMBL/GenBank/DDBJ databases">
        <title>Genome sequence and assembly of Taibaiella sp.</title>
        <authorList>
            <person name="Chhetri G."/>
        </authorList>
    </citation>
    <scope>NUCLEOTIDE SEQUENCE [LARGE SCALE GENOMIC DNA]</scope>
    <source>
        <strain evidence="1 2">KVB11</strain>
    </source>
</reference>
<dbReference type="Proteomes" id="UP000323632">
    <property type="component" value="Unassembled WGS sequence"/>
</dbReference>
<proteinExistence type="predicted"/>
<dbReference type="RefSeq" id="WP_150031770.1">
    <property type="nucleotide sequence ID" value="NZ_VWSH01000001.1"/>
</dbReference>
<dbReference type="AlphaFoldDB" id="A0A5M6CPV3"/>
<comment type="caution">
    <text evidence="1">The sequence shown here is derived from an EMBL/GenBank/DDBJ whole genome shotgun (WGS) entry which is preliminary data.</text>
</comment>
<evidence type="ECO:0000313" key="2">
    <source>
        <dbReference type="Proteomes" id="UP000323632"/>
    </source>
</evidence>
<accession>A0A5M6CPV3</accession>
<keyword evidence="2" id="KW-1185">Reference proteome</keyword>
<name>A0A5M6CPV3_9BACT</name>